<dbReference type="Pfam" id="PF02770">
    <property type="entry name" value="Acyl-CoA_dh_M"/>
    <property type="match status" value="1"/>
</dbReference>
<dbReference type="PROSITE" id="PS00072">
    <property type="entry name" value="ACYL_COA_DH_1"/>
    <property type="match status" value="1"/>
</dbReference>
<dbReference type="Pfam" id="PF02771">
    <property type="entry name" value="Acyl-CoA_dh_N"/>
    <property type="match status" value="1"/>
</dbReference>
<dbReference type="Gene3D" id="1.10.540.10">
    <property type="entry name" value="Acyl-CoA dehydrogenase/oxidase, N-terminal domain"/>
    <property type="match status" value="1"/>
</dbReference>
<dbReference type="PANTHER" id="PTHR43884">
    <property type="entry name" value="ACYL-COA DEHYDROGENASE"/>
    <property type="match status" value="1"/>
</dbReference>
<dbReference type="Gene3D" id="2.40.110.10">
    <property type="entry name" value="Butyryl-CoA Dehydrogenase, subunit A, domain 2"/>
    <property type="match status" value="1"/>
</dbReference>
<dbReference type="InterPro" id="IPR006091">
    <property type="entry name" value="Acyl-CoA_Oxase/DH_mid-dom"/>
</dbReference>
<dbReference type="InterPro" id="IPR009100">
    <property type="entry name" value="AcylCoA_DH/oxidase_NM_dom_sf"/>
</dbReference>
<dbReference type="InterPro" id="IPR006089">
    <property type="entry name" value="Acyl-CoA_DH_CS"/>
</dbReference>
<dbReference type="SUPFAM" id="SSF47203">
    <property type="entry name" value="Acyl-CoA dehydrogenase C-terminal domain-like"/>
    <property type="match status" value="1"/>
</dbReference>
<keyword evidence="5" id="KW-0560">Oxidoreductase</keyword>
<feature type="domain" description="Acyl-CoA dehydrogenase/oxidase N-terminal" evidence="8">
    <location>
        <begin position="5"/>
        <end position="117"/>
    </location>
</feature>
<evidence type="ECO:0000313" key="9">
    <source>
        <dbReference type="EMBL" id="SVA33526.1"/>
    </source>
</evidence>
<dbReference type="SUPFAM" id="SSF56645">
    <property type="entry name" value="Acyl-CoA dehydrogenase NM domain-like"/>
    <property type="match status" value="1"/>
</dbReference>
<comment type="similarity">
    <text evidence="2">Belongs to the acyl-CoA dehydrogenase family.</text>
</comment>
<protein>
    <recommendedName>
        <fullName evidence="10">Acyl-CoA dehydrogenase</fullName>
    </recommendedName>
</protein>
<accession>A0A381UZG8</accession>
<evidence type="ECO:0000256" key="3">
    <source>
        <dbReference type="ARBA" id="ARBA00022630"/>
    </source>
</evidence>
<organism evidence="9">
    <name type="scientific">marine metagenome</name>
    <dbReference type="NCBI Taxonomy" id="408172"/>
    <lineage>
        <taxon>unclassified sequences</taxon>
        <taxon>metagenomes</taxon>
        <taxon>ecological metagenomes</taxon>
    </lineage>
</organism>
<feature type="domain" description="Acyl-CoA dehydrogenase/oxidase C-terminal" evidence="6">
    <location>
        <begin position="226"/>
        <end position="378"/>
    </location>
</feature>
<feature type="domain" description="Acyl-CoA oxidase/dehydrogenase middle" evidence="7">
    <location>
        <begin position="121"/>
        <end position="214"/>
    </location>
</feature>
<dbReference type="InterPro" id="IPR037069">
    <property type="entry name" value="AcylCoA_DH/ox_N_sf"/>
</dbReference>
<feature type="non-terminal residue" evidence="9">
    <location>
        <position position="1"/>
    </location>
</feature>
<dbReference type="InterPro" id="IPR046373">
    <property type="entry name" value="Acyl-CoA_Oxase/DH_mid-dom_sf"/>
</dbReference>
<evidence type="ECO:0000256" key="1">
    <source>
        <dbReference type="ARBA" id="ARBA00001974"/>
    </source>
</evidence>
<dbReference type="Pfam" id="PF00441">
    <property type="entry name" value="Acyl-CoA_dh_1"/>
    <property type="match status" value="1"/>
</dbReference>
<evidence type="ECO:0000259" key="6">
    <source>
        <dbReference type="Pfam" id="PF00441"/>
    </source>
</evidence>
<comment type="cofactor">
    <cofactor evidence="1">
        <name>FAD</name>
        <dbReference type="ChEBI" id="CHEBI:57692"/>
    </cofactor>
</comment>
<sequence>LFYNESHHAWREEIKKFVNKEIIPNVEEWEEAGEFPKELYKKAAAIGLMGMGYDEKYGGTKEGIDIFHGIVTAEEFAQGCGGVAAGLLSHNIAIPLIQTLGTEEQKEKYIPPVVRGEKIAALAMTEPSGGSDVASLKTKAVRKGDHFVVNGSKMFITSGVRADTFVVGVRTGGEGASGISILVIEKETPGFTQTSLKKMGWLSSDTAALYFDDCKVPVENLIGGENSGWMGVMSNFSQERLGMAAGMNACSQICIDEAVAWAKERKTFGKPLINNQVIQHKLVEMSRMVNTTKSYLELLSWRVMNGESPTADLAMLKVHASKTMELCAREAMQILGGAGYMRSNSGPGRVERIYREVRVNAIGGGSEEIMMDLASRQLGF</sequence>
<feature type="non-terminal residue" evidence="9">
    <location>
        <position position="380"/>
    </location>
</feature>
<evidence type="ECO:0000259" key="7">
    <source>
        <dbReference type="Pfam" id="PF02770"/>
    </source>
</evidence>
<evidence type="ECO:0000256" key="2">
    <source>
        <dbReference type="ARBA" id="ARBA00009347"/>
    </source>
</evidence>
<dbReference type="GO" id="GO:0050660">
    <property type="term" value="F:flavin adenine dinucleotide binding"/>
    <property type="evidence" value="ECO:0007669"/>
    <property type="project" value="InterPro"/>
</dbReference>
<dbReference type="InterPro" id="IPR036250">
    <property type="entry name" value="AcylCo_DH-like_C"/>
</dbReference>
<dbReference type="PANTHER" id="PTHR43884:SF12">
    <property type="entry name" value="ISOVALERYL-COA DEHYDROGENASE, MITOCHONDRIAL-RELATED"/>
    <property type="match status" value="1"/>
</dbReference>
<evidence type="ECO:0000256" key="4">
    <source>
        <dbReference type="ARBA" id="ARBA00022827"/>
    </source>
</evidence>
<evidence type="ECO:0000259" key="8">
    <source>
        <dbReference type="Pfam" id="PF02771"/>
    </source>
</evidence>
<dbReference type="InterPro" id="IPR009075">
    <property type="entry name" value="AcylCo_DH/oxidase_C"/>
</dbReference>
<dbReference type="EMBL" id="UINC01007473">
    <property type="protein sequence ID" value="SVA33526.1"/>
    <property type="molecule type" value="Genomic_DNA"/>
</dbReference>
<evidence type="ECO:0000256" key="5">
    <source>
        <dbReference type="ARBA" id="ARBA00023002"/>
    </source>
</evidence>
<dbReference type="FunFam" id="2.40.110.10:FF:000002">
    <property type="entry name" value="Acyl-CoA dehydrogenase fadE12"/>
    <property type="match status" value="1"/>
</dbReference>
<proteinExistence type="inferred from homology"/>
<dbReference type="AlphaFoldDB" id="A0A381UZG8"/>
<keyword evidence="3" id="KW-0285">Flavoprotein</keyword>
<reference evidence="9" key="1">
    <citation type="submission" date="2018-05" db="EMBL/GenBank/DDBJ databases">
        <authorList>
            <person name="Lanie J.A."/>
            <person name="Ng W.-L."/>
            <person name="Kazmierczak K.M."/>
            <person name="Andrzejewski T.M."/>
            <person name="Davidsen T.M."/>
            <person name="Wayne K.J."/>
            <person name="Tettelin H."/>
            <person name="Glass J.I."/>
            <person name="Rusch D."/>
            <person name="Podicherti R."/>
            <person name="Tsui H.-C.T."/>
            <person name="Winkler M.E."/>
        </authorList>
    </citation>
    <scope>NUCLEOTIDE SEQUENCE</scope>
</reference>
<dbReference type="Gene3D" id="1.20.140.10">
    <property type="entry name" value="Butyryl-CoA Dehydrogenase, subunit A, domain 3"/>
    <property type="match status" value="1"/>
</dbReference>
<dbReference type="InterPro" id="IPR013786">
    <property type="entry name" value="AcylCoA_DH/ox_N"/>
</dbReference>
<evidence type="ECO:0008006" key="10">
    <source>
        <dbReference type="Google" id="ProtNLM"/>
    </source>
</evidence>
<name>A0A381UZG8_9ZZZZ</name>
<dbReference type="GO" id="GO:0003995">
    <property type="term" value="F:acyl-CoA dehydrogenase activity"/>
    <property type="evidence" value="ECO:0007669"/>
    <property type="project" value="InterPro"/>
</dbReference>
<gene>
    <name evidence="9" type="ORF">METZ01_LOCUS86380</name>
</gene>
<keyword evidence="4" id="KW-0274">FAD</keyword>